<evidence type="ECO:0000256" key="7">
    <source>
        <dbReference type="ARBA" id="ARBA00022692"/>
    </source>
</evidence>
<dbReference type="Gene3D" id="1.20.1250.20">
    <property type="entry name" value="MFS general substrate transporter like domains"/>
    <property type="match status" value="2"/>
</dbReference>
<evidence type="ECO:0000259" key="11">
    <source>
        <dbReference type="PROSITE" id="PS50850"/>
    </source>
</evidence>
<dbReference type="PANTHER" id="PTHR23501">
    <property type="entry name" value="MAJOR FACILITATOR SUPERFAMILY"/>
    <property type="match status" value="1"/>
</dbReference>
<dbReference type="InterPro" id="IPR020846">
    <property type="entry name" value="MFS_dom"/>
</dbReference>
<dbReference type="PROSITE" id="PS51683">
    <property type="entry name" value="SAM_OMT_II"/>
    <property type="match status" value="1"/>
</dbReference>
<gene>
    <name evidence="12" type="ORF">HYFRA_00006117</name>
</gene>
<keyword evidence="7 10" id="KW-0812">Transmembrane</keyword>
<sequence length="1006" mass="110218">MEGGRSRIVQLAAVIDRRTNEIDQYFSANSLPSPSFSVDAAPTLPLPQSLLKSRDEILEACTELQALAEGPVVHLTRLTSPTINILMSLQAILRFNIAGNLDIEEEATYEELAKRCNIDVQDARRLLRLAISNHIFLEPRKGIISHSAISKVLVQLPLVSQWVGIVCDEMWPSGCRTVDAMEKWPSSQEPTETGFSLVNGKSFFEVLQSDPGRGQRFVDGMKFLQSAPQFDIQHLLRDLEWTAETCPDLMVDIGGSHGSIDIQLLRKFPGLRCEVQDLAETVDSATIPDDLKPRLEFRAHNFFTEQPTRHADVYFLRSILHDWSDKYAIQILKNLVPALKRGSKVIINEVCLPEPNVLPFYHDQLLRGYDLAMKQNFNSKERDESEWKDLLLAADTRLSSDEQGDEQAVVSLQAISPITNINCEHNMTATPYLTIRISEHTELIMEASQGKERDEPLKESEIGVTNTTPVETTIANKPRNMGGLSWFFVVLSLISSMFLFALDNTIVANIQPSIIDSFQNVDKLPWVSVSYPLGVIALNLLLSNLFMLFDNKLLFIAGVVFFEIGSAVCGAAPNMTALIVGRVVCGIGGVGIYVGAMNLLSVLTTETERPMYLSFVGLTWGVGTVLGPIIGGAFADSAATWRWSFYLNLFVGAAAAPIYIFLLPSHNPGIGSSIVSRLQTLDWVGAILNCGALVSLVMGISFGGGVYSWNSGQIIGLLVTSGILWVFFIVQQTFAILTTKEHRLFPVKILKMTEMSILFAQIASAATVVYIPLYFVPLYFQFVKNDSPFDAAIRLLPLVFAQVVGVILSGALMNKVGYYLPWYVAGGIFSLVGGSLLYRVNIDTNSSAIYGYSVLVGLGSGLYVQASYPVAQLKVAASEIPRVVAFIGYGHIVGITLGLTISGSVFLNEATDKISEILPLLPRKVVQKGVTGAGGEFFETISPSQREEVLKAIVQSISNVYVMVIAAGAVTITLCFFMKREKLPTQKTSSVSTETITESVVGDGTS</sequence>
<dbReference type="OrthoDB" id="1606438at2759"/>
<comment type="subcellular location">
    <subcellularLocation>
        <location evidence="1">Membrane</location>
        <topology evidence="1">Multi-pass membrane protein</topology>
    </subcellularLocation>
</comment>
<dbReference type="Proteomes" id="UP000696280">
    <property type="component" value="Unassembled WGS sequence"/>
</dbReference>
<evidence type="ECO:0000256" key="2">
    <source>
        <dbReference type="ARBA" id="ARBA00007520"/>
    </source>
</evidence>
<dbReference type="SUPFAM" id="SSF53335">
    <property type="entry name" value="S-adenosyl-L-methionine-dependent methyltransferases"/>
    <property type="match status" value="1"/>
</dbReference>
<feature type="transmembrane region" description="Helical" evidence="10">
    <location>
        <begin position="792"/>
        <end position="813"/>
    </location>
</feature>
<feature type="transmembrane region" description="Helical" evidence="10">
    <location>
        <begin position="612"/>
        <end position="631"/>
    </location>
</feature>
<dbReference type="CDD" id="cd17502">
    <property type="entry name" value="MFS_Azr1_MDR_like"/>
    <property type="match status" value="1"/>
</dbReference>
<evidence type="ECO:0000313" key="13">
    <source>
        <dbReference type="Proteomes" id="UP000696280"/>
    </source>
</evidence>
<evidence type="ECO:0000256" key="8">
    <source>
        <dbReference type="ARBA" id="ARBA00022989"/>
    </source>
</evidence>
<feature type="transmembrane region" description="Helical" evidence="10">
    <location>
        <begin position="484"/>
        <end position="502"/>
    </location>
</feature>
<dbReference type="InterPro" id="IPR036390">
    <property type="entry name" value="WH_DNA-bd_sf"/>
</dbReference>
<dbReference type="FunFam" id="1.20.1250.20:FF:000429">
    <property type="entry name" value="MFS drug efflux transporter, putative"/>
    <property type="match status" value="1"/>
</dbReference>
<feature type="transmembrane region" description="Helical" evidence="10">
    <location>
        <begin position="643"/>
        <end position="662"/>
    </location>
</feature>
<proteinExistence type="inferred from homology"/>
<organism evidence="12 13">
    <name type="scientific">Hymenoscyphus fraxineus</name>
    <dbReference type="NCBI Taxonomy" id="746836"/>
    <lineage>
        <taxon>Eukaryota</taxon>
        <taxon>Fungi</taxon>
        <taxon>Dikarya</taxon>
        <taxon>Ascomycota</taxon>
        <taxon>Pezizomycotina</taxon>
        <taxon>Leotiomycetes</taxon>
        <taxon>Helotiales</taxon>
        <taxon>Helotiaceae</taxon>
        <taxon>Hymenoscyphus</taxon>
    </lineage>
</organism>
<evidence type="ECO:0000313" key="12">
    <source>
        <dbReference type="EMBL" id="CAG8961583.1"/>
    </source>
</evidence>
<dbReference type="InterPro" id="IPR016461">
    <property type="entry name" value="COMT-like"/>
</dbReference>
<dbReference type="AlphaFoldDB" id="A0A9N9PZY5"/>
<dbReference type="SUPFAM" id="SSF103473">
    <property type="entry name" value="MFS general substrate transporter"/>
    <property type="match status" value="2"/>
</dbReference>
<feature type="transmembrane region" description="Helical" evidence="10">
    <location>
        <begin position="883"/>
        <end position="907"/>
    </location>
</feature>
<evidence type="ECO:0000256" key="1">
    <source>
        <dbReference type="ARBA" id="ARBA00004141"/>
    </source>
</evidence>
<accession>A0A9N9PZY5</accession>
<dbReference type="Gene3D" id="1.10.10.10">
    <property type="entry name" value="Winged helix-like DNA-binding domain superfamily/Winged helix DNA-binding domain"/>
    <property type="match status" value="1"/>
</dbReference>
<comment type="similarity">
    <text evidence="2">Belongs to the major facilitator superfamily. TCR/Tet family.</text>
</comment>
<dbReference type="Gene3D" id="3.40.50.150">
    <property type="entry name" value="Vaccinia Virus protein VP39"/>
    <property type="match status" value="1"/>
</dbReference>
<feature type="transmembrane region" description="Helical" evidence="10">
    <location>
        <begin position="758"/>
        <end position="780"/>
    </location>
</feature>
<dbReference type="EMBL" id="CAJVRL010000115">
    <property type="protein sequence ID" value="CAG8961583.1"/>
    <property type="molecule type" value="Genomic_DNA"/>
</dbReference>
<feature type="transmembrane region" description="Helical" evidence="10">
    <location>
        <begin position="850"/>
        <end position="871"/>
    </location>
</feature>
<reference evidence="12" key="1">
    <citation type="submission" date="2021-07" db="EMBL/GenBank/DDBJ databases">
        <authorList>
            <person name="Durling M."/>
        </authorList>
    </citation>
    <scope>NUCLEOTIDE SEQUENCE</scope>
</reference>
<dbReference type="InterPro" id="IPR036259">
    <property type="entry name" value="MFS_trans_sf"/>
</dbReference>
<dbReference type="InterPro" id="IPR036388">
    <property type="entry name" value="WH-like_DNA-bd_sf"/>
</dbReference>
<evidence type="ECO:0000256" key="6">
    <source>
        <dbReference type="ARBA" id="ARBA00022691"/>
    </source>
</evidence>
<keyword evidence="8 10" id="KW-1133">Transmembrane helix</keyword>
<keyword evidence="6" id="KW-0949">S-adenosyl-L-methionine</keyword>
<feature type="transmembrane region" description="Helical" evidence="10">
    <location>
        <begin position="683"/>
        <end position="702"/>
    </location>
</feature>
<comment type="caution">
    <text evidence="12">The sequence shown here is derived from an EMBL/GenBank/DDBJ whole genome shotgun (WGS) entry which is preliminary data.</text>
</comment>
<dbReference type="SUPFAM" id="SSF46785">
    <property type="entry name" value="Winged helix' DNA-binding domain"/>
    <property type="match status" value="1"/>
</dbReference>
<dbReference type="PROSITE" id="PS50850">
    <property type="entry name" value="MFS"/>
    <property type="match status" value="1"/>
</dbReference>
<keyword evidence="9 10" id="KW-0472">Membrane</keyword>
<protein>
    <recommendedName>
        <fullName evidence="11">Major facilitator superfamily (MFS) profile domain-containing protein</fullName>
    </recommendedName>
</protein>
<dbReference type="GO" id="GO:0008171">
    <property type="term" value="F:O-methyltransferase activity"/>
    <property type="evidence" value="ECO:0007669"/>
    <property type="project" value="InterPro"/>
</dbReference>
<keyword evidence="5" id="KW-0808">Transferase</keyword>
<feature type="transmembrane region" description="Helical" evidence="10">
    <location>
        <begin position="960"/>
        <end position="978"/>
    </location>
</feature>
<dbReference type="Pfam" id="PF00891">
    <property type="entry name" value="Methyltransf_2"/>
    <property type="match status" value="1"/>
</dbReference>
<feature type="transmembrane region" description="Helical" evidence="10">
    <location>
        <begin position="526"/>
        <end position="546"/>
    </location>
</feature>
<feature type="transmembrane region" description="Helical" evidence="10">
    <location>
        <begin position="553"/>
        <end position="573"/>
    </location>
</feature>
<evidence type="ECO:0000256" key="4">
    <source>
        <dbReference type="ARBA" id="ARBA00022603"/>
    </source>
</evidence>
<keyword evidence="13" id="KW-1185">Reference proteome</keyword>
<keyword evidence="3" id="KW-0813">Transport</keyword>
<dbReference type="PANTHER" id="PTHR23501:SF12">
    <property type="entry name" value="MAJOR FACILITATOR SUPERFAMILY (MFS) PROFILE DOMAIN-CONTAINING PROTEIN-RELATED"/>
    <property type="match status" value="1"/>
</dbReference>
<dbReference type="GO" id="GO:0022857">
    <property type="term" value="F:transmembrane transporter activity"/>
    <property type="evidence" value="ECO:0007669"/>
    <property type="project" value="InterPro"/>
</dbReference>
<feature type="transmembrane region" description="Helical" evidence="10">
    <location>
        <begin position="714"/>
        <end position="737"/>
    </location>
</feature>
<dbReference type="Pfam" id="PF07690">
    <property type="entry name" value="MFS_1"/>
    <property type="match status" value="1"/>
</dbReference>
<dbReference type="InterPro" id="IPR029063">
    <property type="entry name" value="SAM-dependent_MTases_sf"/>
</dbReference>
<dbReference type="GO" id="GO:0005886">
    <property type="term" value="C:plasma membrane"/>
    <property type="evidence" value="ECO:0007669"/>
    <property type="project" value="TreeGrafter"/>
</dbReference>
<dbReference type="InterPro" id="IPR001077">
    <property type="entry name" value="COMT_C"/>
</dbReference>
<dbReference type="GO" id="GO:0032259">
    <property type="term" value="P:methylation"/>
    <property type="evidence" value="ECO:0007669"/>
    <property type="project" value="UniProtKB-KW"/>
</dbReference>
<feature type="transmembrane region" description="Helical" evidence="10">
    <location>
        <begin position="579"/>
        <end position="600"/>
    </location>
</feature>
<feature type="domain" description="Major facilitator superfamily (MFS) profile" evidence="11">
    <location>
        <begin position="489"/>
        <end position="983"/>
    </location>
</feature>
<keyword evidence="4" id="KW-0489">Methyltransferase</keyword>
<evidence type="ECO:0000256" key="5">
    <source>
        <dbReference type="ARBA" id="ARBA00022679"/>
    </source>
</evidence>
<evidence type="ECO:0000256" key="9">
    <source>
        <dbReference type="ARBA" id="ARBA00023136"/>
    </source>
</evidence>
<feature type="transmembrane region" description="Helical" evidence="10">
    <location>
        <begin position="820"/>
        <end position="838"/>
    </location>
</feature>
<dbReference type="InterPro" id="IPR011701">
    <property type="entry name" value="MFS"/>
</dbReference>
<evidence type="ECO:0000256" key="10">
    <source>
        <dbReference type="SAM" id="Phobius"/>
    </source>
</evidence>
<name>A0A9N9PZY5_9HELO</name>
<evidence type="ECO:0000256" key="3">
    <source>
        <dbReference type="ARBA" id="ARBA00022448"/>
    </source>
</evidence>